<gene>
    <name evidence="4" type="ORF">ILUMI_19150</name>
</gene>
<evidence type="ECO:0000259" key="3">
    <source>
        <dbReference type="Pfam" id="PF08544"/>
    </source>
</evidence>
<dbReference type="InterPro" id="IPR013750">
    <property type="entry name" value="GHMP_kinase_C_dom"/>
</dbReference>
<dbReference type="Gene3D" id="1.20.1440.340">
    <property type="match status" value="1"/>
</dbReference>
<evidence type="ECO:0000256" key="1">
    <source>
        <dbReference type="ARBA" id="ARBA00022741"/>
    </source>
</evidence>
<dbReference type="Gene3D" id="3.30.70.3170">
    <property type="match status" value="1"/>
</dbReference>
<dbReference type="GO" id="GO:0004335">
    <property type="term" value="F:galactokinase activity"/>
    <property type="evidence" value="ECO:0007669"/>
    <property type="project" value="TreeGrafter"/>
</dbReference>
<organism evidence="4 5">
    <name type="scientific">Ignelater luminosus</name>
    <name type="common">Cucubano</name>
    <name type="synonym">Pyrophorus luminosus</name>
    <dbReference type="NCBI Taxonomy" id="2038154"/>
    <lineage>
        <taxon>Eukaryota</taxon>
        <taxon>Metazoa</taxon>
        <taxon>Ecdysozoa</taxon>
        <taxon>Arthropoda</taxon>
        <taxon>Hexapoda</taxon>
        <taxon>Insecta</taxon>
        <taxon>Pterygota</taxon>
        <taxon>Neoptera</taxon>
        <taxon>Endopterygota</taxon>
        <taxon>Coleoptera</taxon>
        <taxon>Polyphaga</taxon>
        <taxon>Elateriformia</taxon>
        <taxon>Elateroidea</taxon>
        <taxon>Elateridae</taxon>
        <taxon>Agrypninae</taxon>
        <taxon>Pyrophorini</taxon>
        <taxon>Ignelater</taxon>
    </lineage>
</organism>
<dbReference type="GO" id="GO:0005829">
    <property type="term" value="C:cytosol"/>
    <property type="evidence" value="ECO:0007669"/>
    <property type="project" value="TreeGrafter"/>
</dbReference>
<feature type="domain" description="GHMP kinase C-terminal" evidence="3">
    <location>
        <begin position="75"/>
        <end position="149"/>
    </location>
</feature>
<dbReference type="AlphaFoldDB" id="A0A8K0G658"/>
<dbReference type="SUPFAM" id="SSF55060">
    <property type="entry name" value="GHMP Kinase, C-terminal domain"/>
    <property type="match status" value="1"/>
</dbReference>
<accession>A0A8K0G658</accession>
<dbReference type="PANTHER" id="PTHR10457:SF7">
    <property type="entry name" value="GALACTOKINASE-RELATED"/>
    <property type="match status" value="1"/>
</dbReference>
<evidence type="ECO:0000313" key="5">
    <source>
        <dbReference type="Proteomes" id="UP000801492"/>
    </source>
</evidence>
<reference evidence="4" key="1">
    <citation type="submission" date="2019-08" db="EMBL/GenBank/DDBJ databases">
        <title>The genome of the North American firefly Photinus pyralis.</title>
        <authorList>
            <consortium name="Photinus pyralis genome working group"/>
            <person name="Fallon T.R."/>
            <person name="Sander Lower S.E."/>
            <person name="Weng J.-K."/>
        </authorList>
    </citation>
    <scope>NUCLEOTIDE SEQUENCE</scope>
    <source>
        <strain evidence="4">TRF0915ILg1</strain>
        <tissue evidence="4">Whole body</tissue>
    </source>
</reference>
<proteinExistence type="predicted"/>
<dbReference type="OrthoDB" id="187738at2759"/>
<dbReference type="GO" id="GO:0005524">
    <property type="term" value="F:ATP binding"/>
    <property type="evidence" value="ECO:0007669"/>
    <property type="project" value="UniProtKB-KW"/>
</dbReference>
<comment type="caution">
    <text evidence="4">The sequence shown here is derived from an EMBL/GenBank/DDBJ whole genome shotgun (WGS) entry which is preliminary data.</text>
</comment>
<sequence length="178" mass="19949">MISLVKRILHEEPYKKDEVLRELGTTVENLDQVSLTQNTKHIQSFKLRQRALHVFEEALRVEKFHKTCSELSSIEGALQTLGKLMSESHESLRDLYECSHPQLDKLVELSQELTLGARLTGAGWGGCAVALVSPETLDKYLDALKSKFYKELGVNDEKFPSLVFSTAPNGGACIYIPN</sequence>
<dbReference type="Proteomes" id="UP000801492">
    <property type="component" value="Unassembled WGS sequence"/>
</dbReference>
<dbReference type="PANTHER" id="PTHR10457">
    <property type="entry name" value="MEVALONATE KINASE/GALACTOKINASE"/>
    <property type="match status" value="1"/>
</dbReference>
<dbReference type="InterPro" id="IPR036554">
    <property type="entry name" value="GHMP_kinase_C_sf"/>
</dbReference>
<evidence type="ECO:0000313" key="4">
    <source>
        <dbReference type="EMBL" id="KAF2887023.1"/>
    </source>
</evidence>
<protein>
    <recommendedName>
        <fullName evidence="3">GHMP kinase C-terminal domain-containing protein</fullName>
    </recommendedName>
</protein>
<dbReference type="GO" id="GO:0006012">
    <property type="term" value="P:galactose metabolic process"/>
    <property type="evidence" value="ECO:0007669"/>
    <property type="project" value="TreeGrafter"/>
</dbReference>
<name>A0A8K0G658_IGNLU</name>
<dbReference type="EMBL" id="VTPC01085507">
    <property type="protein sequence ID" value="KAF2887023.1"/>
    <property type="molecule type" value="Genomic_DNA"/>
</dbReference>
<keyword evidence="5" id="KW-1185">Reference proteome</keyword>
<keyword evidence="2" id="KW-0067">ATP-binding</keyword>
<keyword evidence="1" id="KW-0547">Nucleotide-binding</keyword>
<dbReference type="Pfam" id="PF08544">
    <property type="entry name" value="GHMP_kinases_C"/>
    <property type="match status" value="1"/>
</dbReference>
<evidence type="ECO:0000256" key="2">
    <source>
        <dbReference type="ARBA" id="ARBA00022840"/>
    </source>
</evidence>